<name>A0A6A7ASB5_9PLEO</name>
<keyword evidence="2" id="KW-1185">Reference proteome</keyword>
<reference evidence="1" key="1">
    <citation type="submission" date="2020-01" db="EMBL/GenBank/DDBJ databases">
        <authorList>
            <consortium name="DOE Joint Genome Institute"/>
            <person name="Haridas S."/>
            <person name="Albert R."/>
            <person name="Binder M."/>
            <person name="Bloem J."/>
            <person name="Labutti K."/>
            <person name="Salamov A."/>
            <person name="Andreopoulos B."/>
            <person name="Baker S.E."/>
            <person name="Barry K."/>
            <person name="Bills G."/>
            <person name="Bluhm B.H."/>
            <person name="Cannon C."/>
            <person name="Castanera R."/>
            <person name="Culley D.E."/>
            <person name="Daum C."/>
            <person name="Ezra D."/>
            <person name="Gonzalez J.B."/>
            <person name="Henrissat B."/>
            <person name="Kuo A."/>
            <person name="Liang C."/>
            <person name="Lipzen A."/>
            <person name="Lutzoni F."/>
            <person name="Magnuson J."/>
            <person name="Mondo S."/>
            <person name="Nolan M."/>
            <person name="Ohm R."/>
            <person name="Pangilinan J."/>
            <person name="Park H.-J."/>
            <person name="Ramirez L."/>
            <person name="Alfaro M."/>
            <person name="Sun H."/>
            <person name="Tritt A."/>
            <person name="Yoshinaga Y."/>
            <person name="Zwiers L.-H."/>
            <person name="Turgeon B.G."/>
            <person name="Goodwin S.B."/>
            <person name="Spatafora J.W."/>
            <person name="Crous P.W."/>
            <person name="Grigoriev I.V."/>
        </authorList>
    </citation>
    <scope>NUCLEOTIDE SEQUENCE</scope>
    <source>
        <strain evidence="1">IPT5</strain>
    </source>
</reference>
<dbReference type="Proteomes" id="UP000799423">
    <property type="component" value="Unassembled WGS sequence"/>
</dbReference>
<sequence length="167" mass="18161">MPSLFCSDDQRLVEDPRGNGSPAITSSGAGLTVVHACEARAETLSMMTLLPHHTLKCRQLLHYKRPDRRIKLTRQYNFSNRHSHLQCHTALTAMACLHGRKHHRSLFAAKGASRGLTPALRACPSGGGSPGRTKEVDELMITTACAGCLVFVCCKMELLPTVLAANV</sequence>
<proteinExistence type="predicted"/>
<organism evidence="1 2">
    <name type="scientific">Plenodomus tracheiphilus IPT5</name>
    <dbReference type="NCBI Taxonomy" id="1408161"/>
    <lineage>
        <taxon>Eukaryota</taxon>
        <taxon>Fungi</taxon>
        <taxon>Dikarya</taxon>
        <taxon>Ascomycota</taxon>
        <taxon>Pezizomycotina</taxon>
        <taxon>Dothideomycetes</taxon>
        <taxon>Pleosporomycetidae</taxon>
        <taxon>Pleosporales</taxon>
        <taxon>Pleosporineae</taxon>
        <taxon>Leptosphaeriaceae</taxon>
        <taxon>Plenodomus</taxon>
    </lineage>
</organism>
<gene>
    <name evidence="1" type="ORF">T440DRAFT_472262</name>
</gene>
<evidence type="ECO:0000313" key="2">
    <source>
        <dbReference type="Proteomes" id="UP000799423"/>
    </source>
</evidence>
<dbReference type="AlphaFoldDB" id="A0A6A7ASB5"/>
<protein>
    <submittedName>
        <fullName evidence="1">Uncharacterized protein</fullName>
    </submittedName>
</protein>
<evidence type="ECO:0000313" key="1">
    <source>
        <dbReference type="EMBL" id="KAF2845953.1"/>
    </source>
</evidence>
<accession>A0A6A7ASB5</accession>
<dbReference type="EMBL" id="MU006340">
    <property type="protein sequence ID" value="KAF2845953.1"/>
    <property type="molecule type" value="Genomic_DNA"/>
</dbReference>